<comment type="caution">
    <text evidence="2">The sequence shown here is derived from an EMBL/GenBank/DDBJ whole genome shotgun (WGS) entry which is preliminary data.</text>
</comment>
<feature type="compositionally biased region" description="Basic and acidic residues" evidence="1">
    <location>
        <begin position="200"/>
        <end position="234"/>
    </location>
</feature>
<protein>
    <submittedName>
        <fullName evidence="2">Jg3206 protein</fullName>
    </submittedName>
</protein>
<gene>
    <name evidence="2" type="primary">jg3206</name>
    <name evidence="2" type="ORF">PAEG_LOCUS16301</name>
</gene>
<feature type="region of interest" description="Disordered" evidence="1">
    <location>
        <begin position="72"/>
        <end position="152"/>
    </location>
</feature>
<feature type="compositionally biased region" description="Basic and acidic residues" evidence="1">
    <location>
        <begin position="298"/>
        <end position="384"/>
    </location>
</feature>
<feature type="compositionally biased region" description="Basic and acidic residues" evidence="1">
    <location>
        <begin position="105"/>
        <end position="146"/>
    </location>
</feature>
<dbReference type="EMBL" id="CAKXAJ010025445">
    <property type="protein sequence ID" value="CAH2239636.1"/>
    <property type="molecule type" value="Genomic_DNA"/>
</dbReference>
<accession>A0A8S4RNC7</accession>
<feature type="compositionally biased region" description="Basic and acidic residues" evidence="1">
    <location>
        <begin position="257"/>
        <end position="289"/>
    </location>
</feature>
<feature type="compositionally biased region" description="Basic and acidic residues" evidence="1">
    <location>
        <begin position="72"/>
        <end position="89"/>
    </location>
</feature>
<evidence type="ECO:0000256" key="1">
    <source>
        <dbReference type="SAM" id="MobiDB-lite"/>
    </source>
</evidence>
<dbReference type="OrthoDB" id="7489536at2759"/>
<keyword evidence="3" id="KW-1185">Reference proteome</keyword>
<name>A0A8S4RNC7_9NEOP</name>
<dbReference type="AlphaFoldDB" id="A0A8S4RNC7"/>
<evidence type="ECO:0000313" key="2">
    <source>
        <dbReference type="EMBL" id="CAH2239636.1"/>
    </source>
</evidence>
<sequence length="395" mass="46854">MPRTQDFLDEPTMSDTTILVTVEDLINRAMGPTDANVVNFKLIQTILHILARQQRMLQQRVEIRIIEIRKEERSRRKKHGDESTEEKSSIENPSPGIVKAHKSPQRGDKKDKPPSLDIRDKVQQKDRADRKEHKRDEKIKSKEKGEITSYETKQMQMMVNKIEEEEEEVIIKETKGQGKFKKLPQKETEEKGQQESNKISQKEKGKWETEEKMDQKEPDKRSQKERDKEKKAGQRESNTYTESESEGQQPEIALIKMDIEEKLGNREPEKEREIWGNEGQQREKEKNRLADPNVVAQKEPEQMMQKEMERWEKQKKIEQKEPQKMTQAERDIWKKMGPEKTGKIAQKEKERLEREDIKEERSRLYEQKTEKERSAREPDLDRKKTAQRSNIEITG</sequence>
<evidence type="ECO:0000313" key="3">
    <source>
        <dbReference type="Proteomes" id="UP000838756"/>
    </source>
</evidence>
<reference evidence="2" key="1">
    <citation type="submission" date="2022-03" db="EMBL/GenBank/DDBJ databases">
        <authorList>
            <person name="Lindestad O."/>
        </authorList>
    </citation>
    <scope>NUCLEOTIDE SEQUENCE</scope>
</reference>
<feature type="region of interest" description="Disordered" evidence="1">
    <location>
        <begin position="172"/>
        <end position="395"/>
    </location>
</feature>
<proteinExistence type="predicted"/>
<feature type="compositionally biased region" description="Polar residues" evidence="1">
    <location>
        <begin position="235"/>
        <end position="248"/>
    </location>
</feature>
<dbReference type="Proteomes" id="UP000838756">
    <property type="component" value="Unassembled WGS sequence"/>
</dbReference>
<feature type="compositionally biased region" description="Basic and acidic residues" evidence="1">
    <location>
        <begin position="184"/>
        <end position="193"/>
    </location>
</feature>
<organism evidence="2 3">
    <name type="scientific">Pararge aegeria aegeria</name>
    <dbReference type="NCBI Taxonomy" id="348720"/>
    <lineage>
        <taxon>Eukaryota</taxon>
        <taxon>Metazoa</taxon>
        <taxon>Ecdysozoa</taxon>
        <taxon>Arthropoda</taxon>
        <taxon>Hexapoda</taxon>
        <taxon>Insecta</taxon>
        <taxon>Pterygota</taxon>
        <taxon>Neoptera</taxon>
        <taxon>Endopterygota</taxon>
        <taxon>Lepidoptera</taxon>
        <taxon>Glossata</taxon>
        <taxon>Ditrysia</taxon>
        <taxon>Papilionoidea</taxon>
        <taxon>Nymphalidae</taxon>
        <taxon>Satyrinae</taxon>
        <taxon>Satyrini</taxon>
        <taxon>Parargina</taxon>
        <taxon>Pararge</taxon>
    </lineage>
</organism>